<dbReference type="GO" id="GO:0061709">
    <property type="term" value="P:reticulophagy"/>
    <property type="evidence" value="ECO:0007669"/>
    <property type="project" value="TreeGrafter"/>
</dbReference>
<evidence type="ECO:0000256" key="1">
    <source>
        <dbReference type="SAM" id="MobiDB-lite"/>
    </source>
</evidence>
<dbReference type="EMBL" id="JAFDVH010000005">
    <property type="protein sequence ID" value="KAG7478004.1"/>
    <property type="molecule type" value="Genomic_DNA"/>
</dbReference>
<dbReference type="GO" id="GO:0000421">
    <property type="term" value="C:autophagosome membrane"/>
    <property type="evidence" value="ECO:0007669"/>
    <property type="project" value="TreeGrafter"/>
</dbReference>
<keyword evidence="2" id="KW-0812">Transmembrane</keyword>
<dbReference type="GO" id="GO:0005789">
    <property type="term" value="C:endoplasmic reticulum membrane"/>
    <property type="evidence" value="ECO:0007669"/>
    <property type="project" value="TreeGrafter"/>
</dbReference>
<dbReference type="OrthoDB" id="2140079at2759"/>
<name>A0A9D3Q6B7_MEGAT</name>
<dbReference type="SUPFAM" id="SSF55136">
    <property type="entry name" value="Probable bacterial effector-binding domain"/>
    <property type="match status" value="1"/>
</dbReference>
<protein>
    <submittedName>
        <fullName evidence="3">Uncharacterized protein</fullName>
    </submittedName>
</protein>
<keyword evidence="2" id="KW-1133">Transmembrane helix</keyword>
<reference evidence="3" key="1">
    <citation type="submission" date="2021-01" db="EMBL/GenBank/DDBJ databases">
        <authorList>
            <person name="Zahm M."/>
            <person name="Roques C."/>
            <person name="Cabau C."/>
            <person name="Klopp C."/>
            <person name="Donnadieu C."/>
            <person name="Jouanno E."/>
            <person name="Lampietro C."/>
            <person name="Louis A."/>
            <person name="Herpin A."/>
            <person name="Echchiki A."/>
            <person name="Berthelot C."/>
            <person name="Parey E."/>
            <person name="Roest-Crollius H."/>
            <person name="Braasch I."/>
            <person name="Postlethwait J."/>
            <person name="Bobe J."/>
            <person name="Montfort J."/>
            <person name="Bouchez O."/>
            <person name="Begum T."/>
            <person name="Mejri S."/>
            <person name="Adams A."/>
            <person name="Chen W.-J."/>
            <person name="Guiguen Y."/>
        </authorList>
    </citation>
    <scope>NUCLEOTIDE SEQUENCE</scope>
    <source>
        <strain evidence="3">YG-15Mar2019-1</strain>
        <tissue evidence="3">Brain</tissue>
    </source>
</reference>
<comment type="caution">
    <text evidence="3">The sequence shown here is derived from an EMBL/GenBank/DDBJ whole genome shotgun (WGS) entry which is preliminary data.</text>
</comment>
<keyword evidence="2" id="KW-0472">Membrane</keyword>
<dbReference type="InterPro" id="IPR011256">
    <property type="entry name" value="Reg_factor_effector_dom_sf"/>
</dbReference>
<feature type="compositionally biased region" description="Low complexity" evidence="1">
    <location>
        <begin position="221"/>
        <end position="234"/>
    </location>
</feature>
<evidence type="ECO:0000256" key="2">
    <source>
        <dbReference type="SAM" id="Phobius"/>
    </source>
</evidence>
<keyword evidence="4" id="KW-1185">Reference proteome</keyword>
<sequence>MSDILILALIILFLLSLLVTIAGFALYSGLLSEITIRTGSPPIKNITIAYKYKVGPYKECGAIFTESCSIGPKLNCIGVFYDNPNTEPAEKCRCAVGSILSEGDEQPDEELVRLYEKFGFKVFSFPEVTHVVTTSFPNRTPISVLLGVYRVYPQLWRYVKDRKLCAHPFMEIYKDQLIYYMCPLARQSDFSVPEIDDGEKKLQGGEESEEDRQTDITGADSCSEVSSVSHTVVSESRETSLAPSTAPTLPDQEPRDSDSQSERSGVAESEDSGSSFEELDFEPVKGQENEDGPQVKEATGTDPEVLADEQASVGEGEE</sequence>
<dbReference type="GO" id="GO:0106300">
    <property type="term" value="P:protein-DNA covalent cross-linking repair"/>
    <property type="evidence" value="ECO:0007669"/>
    <property type="project" value="TreeGrafter"/>
</dbReference>
<dbReference type="Gene3D" id="3.20.80.10">
    <property type="entry name" value="Regulatory factor, effector binding domain"/>
    <property type="match status" value="1"/>
</dbReference>
<dbReference type="AlphaFoldDB" id="A0A9D3Q6B7"/>
<feature type="transmembrane region" description="Helical" evidence="2">
    <location>
        <begin position="6"/>
        <end position="27"/>
    </location>
</feature>
<dbReference type="PANTHER" id="PTHR15949:SF3">
    <property type="entry name" value="TESTIS-EXPRESSED PROTEIN 264"/>
    <property type="match status" value="1"/>
</dbReference>
<accession>A0A9D3Q6B7</accession>
<organism evidence="3 4">
    <name type="scientific">Megalops atlanticus</name>
    <name type="common">Tarpon</name>
    <name type="synonym">Clupea gigantea</name>
    <dbReference type="NCBI Taxonomy" id="7932"/>
    <lineage>
        <taxon>Eukaryota</taxon>
        <taxon>Metazoa</taxon>
        <taxon>Chordata</taxon>
        <taxon>Craniata</taxon>
        <taxon>Vertebrata</taxon>
        <taxon>Euteleostomi</taxon>
        <taxon>Actinopterygii</taxon>
        <taxon>Neopterygii</taxon>
        <taxon>Teleostei</taxon>
        <taxon>Elopiformes</taxon>
        <taxon>Megalopidae</taxon>
        <taxon>Megalops</taxon>
    </lineage>
</organism>
<dbReference type="PANTHER" id="PTHR15949">
    <property type="entry name" value="TESTIS-EXPRESSED PROTEIN 264"/>
    <property type="match status" value="1"/>
</dbReference>
<feature type="region of interest" description="Disordered" evidence="1">
    <location>
        <begin position="195"/>
        <end position="318"/>
    </location>
</feature>
<dbReference type="GO" id="GO:0005634">
    <property type="term" value="C:nucleus"/>
    <property type="evidence" value="ECO:0007669"/>
    <property type="project" value="TreeGrafter"/>
</dbReference>
<proteinExistence type="predicted"/>
<evidence type="ECO:0000313" key="3">
    <source>
        <dbReference type="EMBL" id="KAG7478004.1"/>
    </source>
</evidence>
<dbReference type="GO" id="GO:0005657">
    <property type="term" value="C:replication fork"/>
    <property type="evidence" value="ECO:0007669"/>
    <property type="project" value="TreeGrafter"/>
</dbReference>
<dbReference type="Proteomes" id="UP001046870">
    <property type="component" value="Chromosome 5"/>
</dbReference>
<gene>
    <name evidence="3" type="ORF">MATL_G00075820</name>
</gene>
<evidence type="ECO:0000313" key="4">
    <source>
        <dbReference type="Proteomes" id="UP001046870"/>
    </source>
</evidence>
<feature type="compositionally biased region" description="Basic and acidic residues" evidence="1">
    <location>
        <begin position="252"/>
        <end position="261"/>
    </location>
</feature>